<dbReference type="Proteomes" id="UP000268016">
    <property type="component" value="Unassembled WGS sequence"/>
</dbReference>
<dbReference type="AlphaFoldDB" id="A0A3N2R9D8"/>
<protein>
    <submittedName>
        <fullName evidence="1">Uncharacterized protein</fullName>
    </submittedName>
</protein>
<organism evidence="1 2">
    <name type="scientific">Histidinibacterium lentulum</name>
    <dbReference type="NCBI Taxonomy" id="2480588"/>
    <lineage>
        <taxon>Bacteria</taxon>
        <taxon>Pseudomonadati</taxon>
        <taxon>Pseudomonadota</taxon>
        <taxon>Alphaproteobacteria</taxon>
        <taxon>Rhodobacterales</taxon>
        <taxon>Paracoccaceae</taxon>
        <taxon>Histidinibacterium</taxon>
    </lineage>
</organism>
<reference evidence="1 2" key="1">
    <citation type="submission" date="2018-10" db="EMBL/GenBank/DDBJ databases">
        <title>Histidinibacterium lentulum gen. nov., sp. nov., a marine bacterium from the culture broth of Picochlorum sp. 122.</title>
        <authorList>
            <person name="Wang G."/>
        </authorList>
    </citation>
    <scope>NUCLEOTIDE SEQUENCE [LARGE SCALE GENOMIC DNA]</scope>
    <source>
        <strain evidence="1 2">B17</strain>
    </source>
</reference>
<dbReference type="EMBL" id="RDRB01000001">
    <property type="protein sequence ID" value="ROU04038.1"/>
    <property type="molecule type" value="Genomic_DNA"/>
</dbReference>
<keyword evidence="2" id="KW-1185">Reference proteome</keyword>
<name>A0A3N2R9D8_9RHOB</name>
<sequence>MIRAALGPSVASCMIPLLTLLARSVDHRTLYPQPRRSVMAPVGFRVRTRNIGQSGLLWDQNRQQQTTRRSAMTHALKLTSATAALALGLGSAALAQDTASEGDMSMNGDGAQMAGYESGRMSDANMENLIRVSEITDGVVYTVEVGDDEWMSWDTYEGAEAELDQIGNIADVAISPDGRMTGIIVETGGFLDIGDSHVLVNLGDIKLMDSGDANSYSYVTRLSEEELQNLPDVGENWF</sequence>
<dbReference type="Gene3D" id="2.30.30.240">
    <property type="entry name" value="PRC-barrel domain"/>
    <property type="match status" value="1"/>
</dbReference>
<gene>
    <name evidence="1" type="ORF">EAT49_01140</name>
</gene>
<accession>A0A3N2R9D8</accession>
<comment type="caution">
    <text evidence="1">The sequence shown here is derived from an EMBL/GenBank/DDBJ whole genome shotgun (WGS) entry which is preliminary data.</text>
</comment>
<proteinExistence type="predicted"/>
<dbReference type="SUPFAM" id="SSF50346">
    <property type="entry name" value="PRC-barrel domain"/>
    <property type="match status" value="1"/>
</dbReference>
<evidence type="ECO:0000313" key="2">
    <source>
        <dbReference type="Proteomes" id="UP000268016"/>
    </source>
</evidence>
<dbReference type="InterPro" id="IPR011033">
    <property type="entry name" value="PRC_barrel-like_sf"/>
</dbReference>
<evidence type="ECO:0000313" key="1">
    <source>
        <dbReference type="EMBL" id="ROU04038.1"/>
    </source>
</evidence>
<dbReference type="OrthoDB" id="6158291at2"/>